<organism evidence="1 2">
    <name type="scientific">Colletotrichum scovillei</name>
    <dbReference type="NCBI Taxonomy" id="1209932"/>
    <lineage>
        <taxon>Eukaryota</taxon>
        <taxon>Fungi</taxon>
        <taxon>Dikarya</taxon>
        <taxon>Ascomycota</taxon>
        <taxon>Pezizomycotina</taxon>
        <taxon>Sordariomycetes</taxon>
        <taxon>Hypocreomycetidae</taxon>
        <taxon>Glomerellales</taxon>
        <taxon>Glomerellaceae</taxon>
        <taxon>Colletotrichum</taxon>
        <taxon>Colletotrichum acutatum species complex</taxon>
    </lineage>
</organism>
<name>A0A9P7RE17_9PEZI</name>
<dbReference type="AlphaFoldDB" id="A0A9P7RE17"/>
<dbReference type="EMBL" id="JAESDN010000003">
    <property type="protein sequence ID" value="KAG7053929.1"/>
    <property type="molecule type" value="Genomic_DNA"/>
</dbReference>
<evidence type="ECO:0000313" key="1">
    <source>
        <dbReference type="EMBL" id="KAG7053929.1"/>
    </source>
</evidence>
<dbReference type="Proteomes" id="UP000699042">
    <property type="component" value="Unassembled WGS sequence"/>
</dbReference>
<sequence>MVSSEYLRSWNLYRGCGAKKHMSRDDERRAFAFVDGLDDIVWTLVRLILGNVWPGGVQILAISNNGSLSVTGGPRYFQETHGTAQWWASPMQ</sequence>
<reference evidence="1" key="1">
    <citation type="submission" date="2021-05" db="EMBL/GenBank/DDBJ databases">
        <title>Comparative genomics of three Colletotrichum scovillei strains and genetic complementation revealed genes involved fungal growth and virulence on chili pepper.</title>
        <authorList>
            <person name="Hsieh D.-K."/>
            <person name="Chuang S.-C."/>
            <person name="Chen C.-Y."/>
            <person name="Chao Y.-T."/>
            <person name="Lu M.-Y.J."/>
            <person name="Lee M.-H."/>
            <person name="Shih M.-C."/>
        </authorList>
    </citation>
    <scope>NUCLEOTIDE SEQUENCE</scope>
    <source>
        <strain evidence="1">Coll-153</strain>
    </source>
</reference>
<proteinExistence type="predicted"/>
<accession>A0A9P7RE17</accession>
<keyword evidence="2" id="KW-1185">Reference proteome</keyword>
<gene>
    <name evidence="1" type="ORF">JMJ77_001005</name>
</gene>
<protein>
    <submittedName>
        <fullName evidence="1">Uncharacterized protein</fullName>
    </submittedName>
</protein>
<comment type="caution">
    <text evidence="1">The sequence shown here is derived from an EMBL/GenBank/DDBJ whole genome shotgun (WGS) entry which is preliminary data.</text>
</comment>
<evidence type="ECO:0000313" key="2">
    <source>
        <dbReference type="Proteomes" id="UP000699042"/>
    </source>
</evidence>